<dbReference type="AlphaFoldDB" id="A0A0A9GLF0"/>
<reference evidence="1" key="1">
    <citation type="submission" date="2014-09" db="EMBL/GenBank/DDBJ databases">
        <authorList>
            <person name="Magalhaes I.L.F."/>
            <person name="Oliveira U."/>
            <person name="Santos F.R."/>
            <person name="Vidigal T.H.D.A."/>
            <person name="Brescovit A.D."/>
            <person name="Santos A.J."/>
        </authorList>
    </citation>
    <scope>NUCLEOTIDE SEQUENCE</scope>
    <source>
        <tissue evidence="1">Shoot tissue taken approximately 20 cm above the soil surface</tissue>
    </source>
</reference>
<accession>A0A0A9GLF0</accession>
<dbReference type="EMBL" id="GBRH01172579">
    <property type="protein sequence ID" value="JAE25317.1"/>
    <property type="molecule type" value="Transcribed_RNA"/>
</dbReference>
<protein>
    <submittedName>
        <fullName evidence="1">Mitochondrial chaperone BCS1</fullName>
    </submittedName>
</protein>
<evidence type="ECO:0000313" key="1">
    <source>
        <dbReference type="EMBL" id="JAE25317.1"/>
    </source>
</evidence>
<organism evidence="1">
    <name type="scientific">Arundo donax</name>
    <name type="common">Giant reed</name>
    <name type="synonym">Donax arundinaceus</name>
    <dbReference type="NCBI Taxonomy" id="35708"/>
    <lineage>
        <taxon>Eukaryota</taxon>
        <taxon>Viridiplantae</taxon>
        <taxon>Streptophyta</taxon>
        <taxon>Embryophyta</taxon>
        <taxon>Tracheophyta</taxon>
        <taxon>Spermatophyta</taxon>
        <taxon>Magnoliopsida</taxon>
        <taxon>Liliopsida</taxon>
        <taxon>Poales</taxon>
        <taxon>Poaceae</taxon>
        <taxon>PACMAD clade</taxon>
        <taxon>Arundinoideae</taxon>
        <taxon>Arundineae</taxon>
        <taxon>Arundo</taxon>
    </lineage>
</organism>
<sequence>MRCVRCFSPVLATCGHTCRRSTQSSSRRRMTALQTTISTTP</sequence>
<name>A0A0A9GLF0_ARUDO</name>
<proteinExistence type="predicted"/>
<reference evidence="1" key="2">
    <citation type="journal article" date="2015" name="Data Brief">
        <title>Shoot transcriptome of the giant reed, Arundo donax.</title>
        <authorList>
            <person name="Barrero R.A."/>
            <person name="Guerrero F.D."/>
            <person name="Moolhuijzen P."/>
            <person name="Goolsby J.A."/>
            <person name="Tidwell J."/>
            <person name="Bellgard S.E."/>
            <person name="Bellgard M.I."/>
        </authorList>
    </citation>
    <scope>NUCLEOTIDE SEQUENCE</scope>
    <source>
        <tissue evidence="1">Shoot tissue taken approximately 20 cm above the soil surface</tissue>
    </source>
</reference>